<dbReference type="GO" id="GO:0051017">
    <property type="term" value="P:actin filament bundle assembly"/>
    <property type="evidence" value="ECO:0007669"/>
    <property type="project" value="TreeGrafter"/>
</dbReference>
<evidence type="ECO:0000256" key="3">
    <source>
        <dbReference type="ARBA" id="ARBA00022740"/>
    </source>
</evidence>
<dbReference type="GO" id="GO:0051015">
    <property type="term" value="F:actin filament binding"/>
    <property type="evidence" value="ECO:0007669"/>
    <property type="project" value="TreeGrafter"/>
</dbReference>
<organism evidence="6 7">
    <name type="scientific">Phlebotomus papatasi</name>
    <name type="common">Sandfly</name>
    <dbReference type="NCBI Taxonomy" id="29031"/>
    <lineage>
        <taxon>Eukaryota</taxon>
        <taxon>Metazoa</taxon>
        <taxon>Ecdysozoa</taxon>
        <taxon>Arthropoda</taxon>
        <taxon>Hexapoda</taxon>
        <taxon>Insecta</taxon>
        <taxon>Pterygota</taxon>
        <taxon>Neoptera</taxon>
        <taxon>Endopterygota</taxon>
        <taxon>Diptera</taxon>
        <taxon>Nematocera</taxon>
        <taxon>Psychodoidea</taxon>
        <taxon>Psychodidae</taxon>
        <taxon>Phlebotomus</taxon>
        <taxon>Phlebotomus</taxon>
    </lineage>
</organism>
<evidence type="ECO:0000256" key="5">
    <source>
        <dbReference type="SAM" id="MobiDB-lite"/>
    </source>
</evidence>
<dbReference type="Proteomes" id="UP000092462">
    <property type="component" value="Unassembled WGS sequence"/>
</dbReference>
<keyword evidence="3" id="KW-1009">Hearing</keyword>
<evidence type="ECO:0000256" key="1">
    <source>
        <dbReference type="ARBA" id="ARBA00004645"/>
    </source>
</evidence>
<dbReference type="VEuPathDB" id="VectorBase:PPAI009784"/>
<feature type="compositionally biased region" description="Polar residues" evidence="5">
    <location>
        <begin position="332"/>
        <end position="344"/>
    </location>
</feature>
<dbReference type="AlphaFoldDB" id="A0A1B0GQJ2"/>
<dbReference type="GO" id="GO:0032420">
    <property type="term" value="C:stereocilium"/>
    <property type="evidence" value="ECO:0007669"/>
    <property type="project" value="UniProtKB-SubCell"/>
</dbReference>
<feature type="compositionally biased region" description="Polar residues" evidence="5">
    <location>
        <begin position="168"/>
        <end position="177"/>
    </location>
</feature>
<evidence type="ECO:0000256" key="2">
    <source>
        <dbReference type="ARBA" id="ARBA00022737"/>
    </source>
</evidence>
<evidence type="ECO:0000313" key="6">
    <source>
        <dbReference type="EnsemblMetazoa" id="PPAI009784-PA"/>
    </source>
</evidence>
<feature type="compositionally biased region" description="Low complexity" evidence="5">
    <location>
        <begin position="300"/>
        <end position="323"/>
    </location>
</feature>
<feature type="region of interest" description="Disordered" evidence="5">
    <location>
        <begin position="361"/>
        <end position="399"/>
    </location>
</feature>
<feature type="compositionally biased region" description="Low complexity" evidence="5">
    <location>
        <begin position="530"/>
        <end position="553"/>
    </location>
</feature>
<dbReference type="InterPro" id="IPR052420">
    <property type="entry name" value="Espin/Espin-like"/>
</dbReference>
<feature type="region of interest" description="Disordered" evidence="5">
    <location>
        <begin position="442"/>
        <end position="461"/>
    </location>
</feature>
<accession>A0A1B0GQJ2</accession>
<dbReference type="PANTHER" id="PTHR24153:SF8">
    <property type="entry name" value="FORKED, ISOFORM F"/>
    <property type="match status" value="1"/>
</dbReference>
<comment type="subcellular location">
    <subcellularLocation>
        <location evidence="1">Cell projection</location>
        <location evidence="1">Stereocilium</location>
    </subcellularLocation>
</comment>
<dbReference type="GO" id="GO:0007605">
    <property type="term" value="P:sensory perception of sound"/>
    <property type="evidence" value="ECO:0007669"/>
    <property type="project" value="UniProtKB-KW"/>
</dbReference>
<dbReference type="SUPFAM" id="SSF48403">
    <property type="entry name" value="Ankyrin repeat"/>
    <property type="match status" value="1"/>
</dbReference>
<dbReference type="Gene3D" id="1.25.40.20">
    <property type="entry name" value="Ankyrin repeat-containing domain"/>
    <property type="match status" value="1"/>
</dbReference>
<dbReference type="GO" id="GO:0005737">
    <property type="term" value="C:cytoplasm"/>
    <property type="evidence" value="ECO:0007669"/>
    <property type="project" value="TreeGrafter"/>
</dbReference>
<name>A0A1B0GQJ2_PHLPP</name>
<keyword evidence="7" id="KW-1185">Reference proteome</keyword>
<dbReference type="Pfam" id="PF12796">
    <property type="entry name" value="Ank_2"/>
    <property type="match status" value="2"/>
</dbReference>
<dbReference type="EnsemblMetazoa" id="PPAI009784-RA">
    <property type="protein sequence ID" value="PPAI009784-PA"/>
    <property type="gene ID" value="PPAI009784"/>
</dbReference>
<dbReference type="VEuPathDB" id="VectorBase:PPAPM1_003459"/>
<protein>
    <submittedName>
        <fullName evidence="6">Uncharacterized protein</fullName>
    </submittedName>
</protein>
<reference evidence="6" key="1">
    <citation type="submission" date="2022-08" db="UniProtKB">
        <authorList>
            <consortium name="EnsemblMetazoa"/>
        </authorList>
    </citation>
    <scope>IDENTIFICATION</scope>
    <source>
        <strain evidence="6">Israel</strain>
    </source>
</reference>
<dbReference type="EMBL" id="AJVK01007290">
    <property type="status" value="NOT_ANNOTATED_CDS"/>
    <property type="molecule type" value="Genomic_DNA"/>
</dbReference>
<evidence type="ECO:0000256" key="4">
    <source>
        <dbReference type="ARBA" id="ARBA00023043"/>
    </source>
</evidence>
<feature type="region of interest" description="Disordered" evidence="5">
    <location>
        <begin position="300"/>
        <end position="346"/>
    </location>
</feature>
<feature type="region of interest" description="Disordered" evidence="5">
    <location>
        <begin position="168"/>
        <end position="257"/>
    </location>
</feature>
<feature type="compositionally biased region" description="Polar residues" evidence="5">
    <location>
        <begin position="592"/>
        <end position="601"/>
    </location>
</feature>
<keyword evidence="2" id="KW-0677">Repeat</keyword>
<evidence type="ECO:0000313" key="7">
    <source>
        <dbReference type="Proteomes" id="UP000092462"/>
    </source>
</evidence>
<dbReference type="EMBL" id="AJVK01007288">
    <property type="status" value="NOT_ANNOTATED_CDS"/>
    <property type="molecule type" value="Genomic_DNA"/>
</dbReference>
<dbReference type="EMBL" id="AJVK01007291">
    <property type="status" value="NOT_ANNOTATED_CDS"/>
    <property type="molecule type" value="Genomic_DNA"/>
</dbReference>
<dbReference type="SMART" id="SM00248">
    <property type="entry name" value="ANK"/>
    <property type="match status" value="4"/>
</dbReference>
<dbReference type="PROSITE" id="PS50297">
    <property type="entry name" value="ANK_REP_REGION"/>
    <property type="match status" value="2"/>
</dbReference>
<dbReference type="EMBL" id="AJVK01007289">
    <property type="status" value="NOT_ANNOTATED_CDS"/>
    <property type="molecule type" value="Genomic_DNA"/>
</dbReference>
<feature type="region of interest" description="Disordered" evidence="5">
    <location>
        <begin position="509"/>
        <end position="601"/>
    </location>
</feature>
<feature type="compositionally biased region" description="Low complexity" evidence="5">
    <location>
        <begin position="242"/>
        <end position="257"/>
    </location>
</feature>
<dbReference type="InterPro" id="IPR002110">
    <property type="entry name" value="Ankyrin_rpt"/>
</dbReference>
<proteinExistence type="predicted"/>
<feature type="compositionally biased region" description="Low complexity" evidence="5">
    <location>
        <begin position="442"/>
        <end position="451"/>
    </location>
</feature>
<feature type="compositionally biased region" description="Pro residues" evidence="5">
    <location>
        <begin position="516"/>
        <end position="527"/>
    </location>
</feature>
<dbReference type="PANTHER" id="PTHR24153">
    <property type="entry name" value="ESPIN"/>
    <property type="match status" value="1"/>
</dbReference>
<feature type="compositionally biased region" description="Low complexity" evidence="5">
    <location>
        <begin position="386"/>
        <end position="399"/>
    </location>
</feature>
<dbReference type="PROSITE" id="PS50088">
    <property type="entry name" value="ANK_REPEAT"/>
    <property type="match status" value="3"/>
</dbReference>
<keyword evidence="4" id="KW-0040">ANK repeat</keyword>
<sequence>MEPLLANTQMDNDVTPVYLAAQEGHLEVLKFLVLEAGGSLYVRARDGMAPIHAASQMGCLDCLKWMVSLHVEEQGVDPNLRDGDGATPLHFAASRGHLSAVRWLLNHGARLSLDKYGKSPINDAAENQQVECLNVLVQHGTTPDHHNSEGNYRQKASKKYNNGYYKQSQHHMASNQNHSERHKVTSKSSSAHSSDTEPFYLHPPTVRQDGVYTRSRSPPDASSVYGPVVPNDGLYVNPMRNGSLTPPSPGGSISGESFYLHDPQEVIYNRVKDLFDSDSSNKDGSTGGGSHPNALTVQVEVHSSSSGAGSGSEESLSVASSASDTAPAIPSLNRSGGANNTATSGHDHDYEDIYLVREEAHGASPKSTAGPKGAQGRSRSRDSGSHSRSASASSNHSNDIVVQYSGGGCSNIIKKRNILKDSTAAKGKYDIPRKTTEVYNSKNFSGSKSSSPVLKNDTYESVCSPEDTQERLKMAQRHQGATKGTPAGGGSVNGARQLLKRVVSAPITNNETKVVGPPPPPLPPPLKAPNHSTSCSNNSQSSTMSTTTGSSNSMDAQPVANEVESPPDSDSGLEVVEEPTLRPSDLVRGNHNRSMSTVSGE</sequence>
<dbReference type="InterPro" id="IPR036770">
    <property type="entry name" value="Ankyrin_rpt-contain_sf"/>
</dbReference>